<protein>
    <recommendedName>
        <fullName evidence="4 7">DNA replication complex GINS protein PSF3</fullName>
    </recommendedName>
</protein>
<evidence type="ECO:0000256" key="2">
    <source>
        <dbReference type="ARBA" id="ARBA00006343"/>
    </source>
</evidence>
<feature type="domain" description="GINS subunit" evidence="8">
    <location>
        <begin position="76"/>
        <end position="172"/>
    </location>
</feature>
<dbReference type="Proteomes" id="UP000837801">
    <property type="component" value="Unassembled WGS sequence"/>
</dbReference>
<dbReference type="Pfam" id="PF22466">
    <property type="entry name" value="PSF3_N"/>
    <property type="match status" value="1"/>
</dbReference>
<keyword evidence="5 7" id="KW-0235">DNA replication</keyword>
<comment type="caution">
    <text evidence="10">The sequence shown here is derived from an EMBL/GenBank/DDBJ whole genome shotgun (WGS) entry which is preliminary data.</text>
</comment>
<dbReference type="SUPFAM" id="SSF158573">
    <property type="entry name" value="GINS helical bundle-like"/>
    <property type="match status" value="1"/>
</dbReference>
<accession>A0A9P0QJ44</accession>
<dbReference type="InterPro" id="IPR036224">
    <property type="entry name" value="GINS_bundle-like_dom_sf"/>
</dbReference>
<dbReference type="GO" id="GO:1902975">
    <property type="term" value="P:mitotic DNA replication initiation"/>
    <property type="evidence" value="ECO:0007669"/>
    <property type="project" value="TreeGrafter"/>
</dbReference>
<dbReference type="SUPFAM" id="SSF160059">
    <property type="entry name" value="PriA/YqbF domain"/>
    <property type="match status" value="1"/>
</dbReference>
<organism evidence="10 11">
    <name type="scientific">[Candida] railenensis</name>
    <dbReference type="NCBI Taxonomy" id="45579"/>
    <lineage>
        <taxon>Eukaryota</taxon>
        <taxon>Fungi</taxon>
        <taxon>Dikarya</taxon>
        <taxon>Ascomycota</taxon>
        <taxon>Saccharomycotina</taxon>
        <taxon>Pichiomycetes</taxon>
        <taxon>Debaryomycetaceae</taxon>
        <taxon>Kurtzmaniella</taxon>
    </lineage>
</organism>
<dbReference type="PANTHER" id="PTHR22768">
    <property type="entry name" value="DNA REPLICATION COMPLEX GINS PROTEIN PSF3"/>
    <property type="match status" value="1"/>
</dbReference>
<evidence type="ECO:0000256" key="6">
    <source>
        <dbReference type="ARBA" id="ARBA00023242"/>
    </source>
</evidence>
<evidence type="ECO:0000313" key="10">
    <source>
        <dbReference type="EMBL" id="CAH2350058.1"/>
    </source>
</evidence>
<name>A0A9P0QJ44_9ASCO</name>
<dbReference type="Pfam" id="PF05916">
    <property type="entry name" value="Sld5"/>
    <property type="match status" value="1"/>
</dbReference>
<evidence type="ECO:0000256" key="3">
    <source>
        <dbReference type="ARBA" id="ARBA00011352"/>
    </source>
</evidence>
<evidence type="ECO:0000259" key="8">
    <source>
        <dbReference type="Pfam" id="PF05916"/>
    </source>
</evidence>
<gene>
    <name evidence="10" type="primary">PSF3</name>
    <name evidence="10" type="ORF">CLIB1423_01S01464</name>
</gene>
<dbReference type="PANTHER" id="PTHR22768:SF0">
    <property type="entry name" value="DNA REPLICATION COMPLEX GINS PROTEIN PSF3"/>
    <property type="match status" value="1"/>
</dbReference>
<evidence type="ECO:0000256" key="7">
    <source>
        <dbReference type="RuleBase" id="RU367161"/>
    </source>
</evidence>
<dbReference type="Gene3D" id="1.20.58.2050">
    <property type="match status" value="1"/>
</dbReference>
<dbReference type="InterPro" id="IPR038437">
    <property type="entry name" value="GINS_Psf3_sf"/>
</dbReference>
<evidence type="ECO:0000313" key="11">
    <source>
        <dbReference type="Proteomes" id="UP000837801"/>
    </source>
</evidence>
<comment type="subcellular location">
    <subcellularLocation>
        <location evidence="1 7">Nucleus</location>
    </subcellularLocation>
</comment>
<dbReference type="CDD" id="cd11713">
    <property type="entry name" value="GINS_A_psf3"/>
    <property type="match status" value="1"/>
</dbReference>
<evidence type="ECO:0000256" key="5">
    <source>
        <dbReference type="ARBA" id="ARBA00022705"/>
    </source>
</evidence>
<proteinExistence type="inferred from homology"/>
<dbReference type="EMBL" id="CAKXYY010000001">
    <property type="protein sequence ID" value="CAH2350058.1"/>
    <property type="molecule type" value="Genomic_DNA"/>
</dbReference>
<keyword evidence="6 7" id="KW-0539">Nucleus</keyword>
<feature type="domain" description="DNA replication complex GINS protein PSF3 N-terminal" evidence="9">
    <location>
        <begin position="4"/>
        <end position="56"/>
    </location>
</feature>
<dbReference type="CDD" id="cd21693">
    <property type="entry name" value="GINS_B_Psf3"/>
    <property type="match status" value="1"/>
</dbReference>
<sequence>MSYFDLDDILSDGEKIPCRFNMTVPGLGYLEGNAGKDIERNTKVELPLWLAEVLAICELSEESQSSFIDLSQPEFLNQKVINAIKANPLSVDLHSILSNYYRLSEKWAAMFSDSELIEIVSTMLKERAFEINNYACNANKQTNSNFLYSLDEFEKKLYKTTAVSNKQMRNWLKS</sequence>
<dbReference type="OrthoDB" id="10251744at2759"/>
<reference evidence="10" key="1">
    <citation type="submission" date="2022-03" db="EMBL/GenBank/DDBJ databases">
        <authorList>
            <person name="Legras J.-L."/>
            <person name="Devillers H."/>
            <person name="Grondin C."/>
        </authorList>
    </citation>
    <scope>NUCLEOTIDE SEQUENCE</scope>
    <source>
        <strain evidence="10">CLIB 1423</strain>
    </source>
</reference>
<dbReference type="InterPro" id="IPR010492">
    <property type="entry name" value="GINS_Psf3"/>
</dbReference>
<keyword evidence="11" id="KW-1185">Reference proteome</keyword>
<dbReference type="AlphaFoldDB" id="A0A9P0QJ44"/>
<evidence type="ECO:0000256" key="4">
    <source>
        <dbReference type="ARBA" id="ARBA00015140"/>
    </source>
</evidence>
<dbReference type="GO" id="GO:0000811">
    <property type="term" value="C:GINS complex"/>
    <property type="evidence" value="ECO:0007669"/>
    <property type="project" value="UniProtKB-UniRule"/>
</dbReference>
<dbReference type="InterPro" id="IPR021151">
    <property type="entry name" value="GINS_A"/>
</dbReference>
<evidence type="ECO:0000256" key="1">
    <source>
        <dbReference type="ARBA" id="ARBA00004123"/>
    </source>
</evidence>
<dbReference type="InterPro" id="IPR055221">
    <property type="entry name" value="PSF3_N"/>
</dbReference>
<comment type="function">
    <text evidence="7">The GINS complex plays an essential role in the initiation of DNA replication.</text>
</comment>
<comment type="similarity">
    <text evidence="2 7">Belongs to the GINS3/PSF3 family.</text>
</comment>
<comment type="subunit">
    <text evidence="3">Component of the GINS complex which is a heterotetramer of SLD5, PSF1, PSF2 and PSF3.</text>
</comment>
<evidence type="ECO:0000259" key="9">
    <source>
        <dbReference type="Pfam" id="PF22466"/>
    </source>
</evidence>